<dbReference type="InterPro" id="IPR049945">
    <property type="entry name" value="AAA_22"/>
</dbReference>
<dbReference type="PANTHER" id="PTHR35894:SF5">
    <property type="entry name" value="MU-LIKE PROPHAGE FLUMU DNA TRANSPOSITION PROTEIN B"/>
    <property type="match status" value="1"/>
</dbReference>
<dbReference type="SUPFAM" id="SSF52540">
    <property type="entry name" value="P-loop containing nucleoside triphosphate hydrolases"/>
    <property type="match status" value="1"/>
</dbReference>
<dbReference type="OrthoDB" id="9797061at2"/>
<reference evidence="2 3" key="1">
    <citation type="submission" date="2013-04" db="EMBL/GenBank/DDBJ databases">
        <authorList>
            <person name="Kuznetsov B."/>
            <person name="Ivanovsky R."/>
        </authorList>
    </citation>
    <scope>NUCLEOTIDE SEQUENCE [LARGE SCALE GENOMIC DNA]</scope>
    <source>
        <strain evidence="2 3">MGU-K5</strain>
    </source>
</reference>
<dbReference type="RefSeq" id="WP_021133059.1">
    <property type="nucleotide sequence ID" value="NZ_AQPH01000064.1"/>
</dbReference>
<accession>S9TF23</accession>
<sequence>MRAQFVPTQNAKEFLAKLKALDQRGANEACLLVTEGDPGLGKTTTTQWWAVQSGAPFVRAKEEWTPTWFLRDLLAELRVTPEHSFERMFRQAVQGLAKYATDAQRDGRPAGVVIDEADHISRNKRMMETVRDLSDMLEIPFILVGMGKVRANLTRYPMIARRVGQYAEFKPMPLSDAEAMVKTLCEVEVKPCLVEFMHRAAGGKSSEIKEGIAAIERFGKRNAGTAIGVAEMAGQMLFNDRSTGLPILVRG</sequence>
<dbReference type="Gene3D" id="3.40.50.300">
    <property type="entry name" value="P-loop containing nucleotide triphosphate hydrolases"/>
    <property type="match status" value="1"/>
</dbReference>
<comment type="caution">
    <text evidence="2">The sequence shown here is derived from an EMBL/GenBank/DDBJ whole genome shotgun (WGS) entry which is preliminary data.</text>
</comment>
<dbReference type="PANTHER" id="PTHR35894">
    <property type="entry name" value="GENERAL SECRETION PATHWAY PROTEIN A-RELATED"/>
    <property type="match status" value="1"/>
</dbReference>
<protein>
    <submittedName>
        <fullName evidence="2">Bacteriophage DNA transposition B protein</fullName>
    </submittedName>
</protein>
<gene>
    <name evidence="2" type="ORF">K678_13850</name>
</gene>
<proteinExistence type="predicted"/>
<dbReference type="InterPro" id="IPR027417">
    <property type="entry name" value="P-loop_NTPase"/>
</dbReference>
<dbReference type="EMBL" id="AQPH01000064">
    <property type="protein sequence ID" value="EPY00856.1"/>
    <property type="molecule type" value="Genomic_DNA"/>
</dbReference>
<feature type="domain" description="ORC1/DEAH AAA+ ATPase" evidence="1">
    <location>
        <begin position="31"/>
        <end position="150"/>
    </location>
</feature>
<dbReference type="AlphaFoldDB" id="S9TF23"/>
<dbReference type="STRING" id="1316936.K678_13850"/>
<evidence type="ECO:0000313" key="3">
    <source>
        <dbReference type="Proteomes" id="UP000015350"/>
    </source>
</evidence>
<name>S9TF23_MAGFU</name>
<dbReference type="Proteomes" id="UP000015350">
    <property type="component" value="Unassembled WGS sequence"/>
</dbReference>
<evidence type="ECO:0000313" key="2">
    <source>
        <dbReference type="EMBL" id="EPY00856.1"/>
    </source>
</evidence>
<dbReference type="GO" id="GO:0016887">
    <property type="term" value="F:ATP hydrolysis activity"/>
    <property type="evidence" value="ECO:0007669"/>
    <property type="project" value="InterPro"/>
</dbReference>
<dbReference type="eggNOG" id="COG2842">
    <property type="taxonomic scope" value="Bacteria"/>
</dbReference>
<evidence type="ECO:0000259" key="1">
    <source>
        <dbReference type="Pfam" id="PF13401"/>
    </source>
</evidence>
<dbReference type="Pfam" id="PF13401">
    <property type="entry name" value="AAA_22"/>
    <property type="match status" value="1"/>
</dbReference>
<organism evidence="2 3">
    <name type="scientific">Magnetospirillum fulvum MGU-K5</name>
    <dbReference type="NCBI Taxonomy" id="1316936"/>
    <lineage>
        <taxon>Bacteria</taxon>
        <taxon>Pseudomonadati</taxon>
        <taxon>Pseudomonadota</taxon>
        <taxon>Alphaproteobacteria</taxon>
        <taxon>Rhodospirillales</taxon>
        <taxon>Rhodospirillaceae</taxon>
        <taxon>Magnetospirillum</taxon>
    </lineage>
</organism>
<dbReference type="InterPro" id="IPR052026">
    <property type="entry name" value="ExeA_AAA_ATPase_DNA-bind"/>
</dbReference>